<dbReference type="EMBL" id="CM046398">
    <property type="protein sequence ID" value="KAI8530447.1"/>
    <property type="molecule type" value="Genomic_DNA"/>
</dbReference>
<reference evidence="1" key="1">
    <citation type="submission" date="2022-02" db="EMBL/GenBank/DDBJ databases">
        <title>Plant Genome Project.</title>
        <authorList>
            <person name="Zhang R.-G."/>
        </authorList>
    </citation>
    <scope>NUCLEOTIDE SEQUENCE</scope>
    <source>
        <strain evidence="1">AT1</strain>
    </source>
</reference>
<evidence type="ECO:0000313" key="1">
    <source>
        <dbReference type="EMBL" id="KAI8530447.1"/>
    </source>
</evidence>
<proteinExistence type="predicted"/>
<evidence type="ECO:0000313" key="2">
    <source>
        <dbReference type="Proteomes" id="UP001062846"/>
    </source>
</evidence>
<protein>
    <submittedName>
        <fullName evidence="1">Uncharacterized protein</fullName>
    </submittedName>
</protein>
<dbReference type="Proteomes" id="UP001062846">
    <property type="component" value="Chromosome 11"/>
</dbReference>
<keyword evidence="2" id="KW-1185">Reference proteome</keyword>
<gene>
    <name evidence="1" type="ORF">RHMOL_Rhmol11G0058900</name>
</gene>
<name>A0ACC0LPX7_RHOML</name>
<sequence>MLMTSDMLQIILFIQKYSTLFDLGRVFEWKKHNKFKAWLTNILNTRPKFILPFYRLANNLFTPCNLHQHIGKITVLPNIFINHCNTLPIN</sequence>
<organism evidence="1 2">
    <name type="scientific">Rhododendron molle</name>
    <name type="common">Chinese azalea</name>
    <name type="synonym">Azalea mollis</name>
    <dbReference type="NCBI Taxonomy" id="49168"/>
    <lineage>
        <taxon>Eukaryota</taxon>
        <taxon>Viridiplantae</taxon>
        <taxon>Streptophyta</taxon>
        <taxon>Embryophyta</taxon>
        <taxon>Tracheophyta</taxon>
        <taxon>Spermatophyta</taxon>
        <taxon>Magnoliopsida</taxon>
        <taxon>eudicotyledons</taxon>
        <taxon>Gunneridae</taxon>
        <taxon>Pentapetalae</taxon>
        <taxon>asterids</taxon>
        <taxon>Ericales</taxon>
        <taxon>Ericaceae</taxon>
        <taxon>Ericoideae</taxon>
        <taxon>Rhodoreae</taxon>
        <taxon>Rhododendron</taxon>
    </lineage>
</organism>
<comment type="caution">
    <text evidence="1">The sequence shown here is derived from an EMBL/GenBank/DDBJ whole genome shotgun (WGS) entry which is preliminary data.</text>
</comment>
<accession>A0ACC0LPX7</accession>